<protein>
    <submittedName>
        <fullName evidence="8">Competence protein</fullName>
    </submittedName>
</protein>
<reference evidence="8 9" key="1">
    <citation type="submission" date="2017-09" db="EMBL/GenBank/DDBJ databases">
        <title>Reassesment of A. cryaerophilus.</title>
        <authorList>
            <person name="Perez-Cataluna A."/>
            <person name="Collado L."/>
            <person name="Salgado O."/>
            <person name="Lefinanco V."/>
            <person name="Figueras M.J."/>
        </authorList>
    </citation>
    <scope>NUCLEOTIDE SEQUENCE [LARGE SCALE GENOMIC DNA]</scope>
    <source>
        <strain evidence="8 9">LMG 9065</strain>
    </source>
</reference>
<dbReference type="Proteomes" id="UP000239151">
    <property type="component" value="Unassembled WGS sequence"/>
</dbReference>
<feature type="transmembrane region" description="Helical" evidence="6">
    <location>
        <begin position="12"/>
        <end position="30"/>
    </location>
</feature>
<dbReference type="PANTHER" id="PTHR30619">
    <property type="entry name" value="DNA INTERNALIZATION/COMPETENCE PROTEIN COMEC/REC2"/>
    <property type="match status" value="1"/>
</dbReference>
<keyword evidence="3 6" id="KW-0812">Transmembrane</keyword>
<evidence type="ECO:0000313" key="9">
    <source>
        <dbReference type="Proteomes" id="UP000239151"/>
    </source>
</evidence>
<feature type="domain" description="ComEC/Rec2-related protein" evidence="7">
    <location>
        <begin position="148"/>
        <end position="333"/>
    </location>
</feature>
<dbReference type="GO" id="GO:0005886">
    <property type="term" value="C:plasma membrane"/>
    <property type="evidence" value="ECO:0007669"/>
    <property type="project" value="UniProtKB-SubCell"/>
</dbReference>
<organism evidence="8 9">
    <name type="scientific">Aliarcobacter cryaerophilus</name>
    <dbReference type="NCBI Taxonomy" id="28198"/>
    <lineage>
        <taxon>Bacteria</taxon>
        <taxon>Pseudomonadati</taxon>
        <taxon>Campylobacterota</taxon>
        <taxon>Epsilonproteobacteria</taxon>
        <taxon>Campylobacterales</taxon>
        <taxon>Arcobacteraceae</taxon>
        <taxon>Aliarcobacter</taxon>
    </lineage>
</organism>
<keyword evidence="4 6" id="KW-1133">Transmembrane helix</keyword>
<feature type="transmembrane region" description="Helical" evidence="6">
    <location>
        <begin position="156"/>
        <end position="183"/>
    </location>
</feature>
<keyword evidence="5 6" id="KW-0472">Membrane</keyword>
<feature type="transmembrane region" description="Helical" evidence="6">
    <location>
        <begin position="392"/>
        <end position="409"/>
    </location>
</feature>
<evidence type="ECO:0000259" key="7">
    <source>
        <dbReference type="Pfam" id="PF03772"/>
    </source>
</evidence>
<accession>A0A2S9TF25</accession>
<feature type="transmembrane region" description="Helical" evidence="6">
    <location>
        <begin position="204"/>
        <end position="237"/>
    </location>
</feature>
<comment type="caution">
    <text evidence="8">The sequence shown here is derived from an EMBL/GenBank/DDBJ whole genome shotgun (WGS) entry which is preliminary data.</text>
</comment>
<comment type="subcellular location">
    <subcellularLocation>
        <location evidence="1">Cell membrane</location>
        <topology evidence="1">Multi-pass membrane protein</topology>
    </subcellularLocation>
</comment>
<dbReference type="NCBIfam" id="TIGR00360">
    <property type="entry name" value="ComEC_N-term"/>
    <property type="match status" value="1"/>
</dbReference>
<proteinExistence type="predicted"/>
<dbReference type="AlphaFoldDB" id="A0A2S9TF25"/>
<feature type="transmembrane region" description="Helical" evidence="6">
    <location>
        <begin position="364"/>
        <end position="385"/>
    </location>
</feature>
<name>A0A2S9TF25_9BACT</name>
<evidence type="ECO:0000256" key="2">
    <source>
        <dbReference type="ARBA" id="ARBA00022475"/>
    </source>
</evidence>
<evidence type="ECO:0000256" key="5">
    <source>
        <dbReference type="ARBA" id="ARBA00023136"/>
    </source>
</evidence>
<dbReference type="InterPro" id="IPR004477">
    <property type="entry name" value="ComEC_N"/>
</dbReference>
<evidence type="ECO:0000256" key="4">
    <source>
        <dbReference type="ARBA" id="ARBA00022989"/>
    </source>
</evidence>
<dbReference type="Pfam" id="PF03772">
    <property type="entry name" value="Competence"/>
    <property type="match status" value="1"/>
</dbReference>
<dbReference type="PANTHER" id="PTHR30619:SF7">
    <property type="entry name" value="BETA-LACTAMASE DOMAIN PROTEIN"/>
    <property type="match status" value="1"/>
</dbReference>
<evidence type="ECO:0000256" key="6">
    <source>
        <dbReference type="SAM" id="Phobius"/>
    </source>
</evidence>
<sequence length="413" mass="49976">MQDLQISKNSLFFTLFLIFVFMINISFNYFSYKELKKEYIFETKAEVLNIYPKEKFDVVKLKGEGFEFFASFSKDDNIKKLDLLNVVFDTRNISFYSYLKGFFTKILYFDNIEKENRIKDKIVKNIEENHDDFMIKELFNALFLAIPVSSELRDIITAYGIAHVVALSGFHLVVLSFVIYWILYFPYSFLQNRYFPYRNRRFDILIITMVILLYYLILTDIVPSLLRAFVLFCMGIFLLRSNIKVISYITLFYTFLIVIALFPQYIFNIGFWFSIFAVFYIYLFIQYFKDGNKVWLYIFFNIWMFLIFNPIVHYFFAQTALEQFYSIPITIFFTIFYPLEIVAHIFNISSYFDDYLKIFLENKIYVYEVFTPLYFFILYILFSFFSIWSKKSFFVLNILMIGFNFYLYISGYI</sequence>
<feature type="transmembrane region" description="Helical" evidence="6">
    <location>
        <begin position="243"/>
        <end position="262"/>
    </location>
</feature>
<evidence type="ECO:0000313" key="8">
    <source>
        <dbReference type="EMBL" id="PRM97427.1"/>
    </source>
</evidence>
<feature type="transmembrane region" description="Helical" evidence="6">
    <location>
        <begin position="269"/>
        <end position="288"/>
    </location>
</feature>
<feature type="transmembrane region" description="Helical" evidence="6">
    <location>
        <begin position="329"/>
        <end position="352"/>
    </location>
</feature>
<dbReference type="InterPro" id="IPR052159">
    <property type="entry name" value="Competence_DNA_uptake"/>
</dbReference>
<keyword evidence="2" id="KW-1003">Cell membrane</keyword>
<evidence type="ECO:0000256" key="3">
    <source>
        <dbReference type="ARBA" id="ARBA00022692"/>
    </source>
</evidence>
<dbReference type="EMBL" id="NXGI01000010">
    <property type="protein sequence ID" value="PRM97427.1"/>
    <property type="molecule type" value="Genomic_DNA"/>
</dbReference>
<gene>
    <name evidence="8" type="ORF">CJ670_05825</name>
</gene>
<feature type="transmembrane region" description="Helical" evidence="6">
    <location>
        <begin position="294"/>
        <end position="317"/>
    </location>
</feature>
<evidence type="ECO:0000256" key="1">
    <source>
        <dbReference type="ARBA" id="ARBA00004651"/>
    </source>
</evidence>